<proteinExistence type="predicted"/>
<dbReference type="InterPro" id="IPR017517">
    <property type="entry name" value="Maleyloyr_isom"/>
</dbReference>
<organism evidence="2">
    <name type="scientific">Mycobacterium triplex</name>
    <dbReference type="NCBI Taxonomy" id="47839"/>
    <lineage>
        <taxon>Bacteria</taxon>
        <taxon>Bacillati</taxon>
        <taxon>Actinomycetota</taxon>
        <taxon>Actinomycetes</taxon>
        <taxon>Mycobacteriales</taxon>
        <taxon>Mycobacteriaceae</taxon>
        <taxon>Mycobacterium</taxon>
        <taxon>Mycobacterium simiae complex</taxon>
    </lineage>
</organism>
<evidence type="ECO:0000259" key="1">
    <source>
        <dbReference type="Pfam" id="PF11716"/>
    </source>
</evidence>
<keyword evidence="4" id="KW-1185">Reference proteome</keyword>
<name>A0A024JPP1_9MYCO</name>
<dbReference type="Proteomes" id="UP000193710">
    <property type="component" value="Unassembled WGS sequence"/>
</dbReference>
<accession>A0A024JPP1</accession>
<dbReference type="InterPro" id="IPR024344">
    <property type="entry name" value="MDMPI_metal-binding"/>
</dbReference>
<evidence type="ECO:0000313" key="2">
    <source>
        <dbReference type="EMBL" id="CDO85820.1"/>
    </source>
</evidence>
<dbReference type="RefSeq" id="WP_036465293.1">
    <property type="nucleotide sequence ID" value="NZ_LQPY01000014.1"/>
</dbReference>
<dbReference type="STRING" id="47839.BN973_00153"/>
<dbReference type="HOGENOM" id="CLU_094601_0_0_11"/>
<feature type="domain" description="Mycothiol-dependent maleylpyruvate isomerase metal-binding" evidence="1">
    <location>
        <begin position="8"/>
        <end position="97"/>
    </location>
</feature>
<protein>
    <submittedName>
        <fullName evidence="2">Putative Actinobacterial protein</fullName>
    </submittedName>
</protein>
<dbReference type="Pfam" id="PF11716">
    <property type="entry name" value="MDMPI_N"/>
    <property type="match status" value="1"/>
</dbReference>
<gene>
    <name evidence="3" type="ORF">AWC29_10585</name>
    <name evidence="2" type="ORF">BN973_00153</name>
</gene>
<dbReference type="eggNOG" id="ENOG5031H4P">
    <property type="taxonomic scope" value="Bacteria"/>
</dbReference>
<dbReference type="Gene3D" id="1.20.120.450">
    <property type="entry name" value="dinb family like domain"/>
    <property type="match status" value="1"/>
</dbReference>
<reference evidence="2" key="1">
    <citation type="journal article" date="2014" name="Genome Announc.">
        <title>Draft Genome Sequence of Mycobacterium triplex DSM 44626.</title>
        <authorList>
            <person name="Sassi M."/>
            <person name="Croce O."/>
            <person name="Robert C."/>
            <person name="Raoult D."/>
            <person name="Drancourt M."/>
        </authorList>
    </citation>
    <scope>NUCLEOTIDE SEQUENCE [LARGE SCALE GENOMIC DNA]</scope>
    <source>
        <strain evidence="2">DSM 44626</strain>
    </source>
</reference>
<evidence type="ECO:0000313" key="3">
    <source>
        <dbReference type="EMBL" id="ORX05304.1"/>
    </source>
</evidence>
<dbReference type="Proteomes" id="UP000028880">
    <property type="component" value="Unassembled WGS sequence"/>
</dbReference>
<sequence>MFGSANALRDNDTRLAELARGISAAQWARPSLCAEWTNHEVLAHLVIGYGVALSAVATSMLRHRGSFDAANTELARALAAQRGPDQLLDDFVALARRPRGIGRLFPRRLLLGDHVMHELDITYALGKGSAVPVPTVVAVLNTQVRVPNPFVPAAARARGLNLLATDADWSHQADGPTVAGQAAHLASVLAGRPWALPYLRGDGVAVLSSRM</sequence>
<dbReference type="EMBL" id="HG964446">
    <property type="protein sequence ID" value="CDO85820.1"/>
    <property type="molecule type" value="Genomic_DNA"/>
</dbReference>
<dbReference type="EMBL" id="LQPY01000014">
    <property type="protein sequence ID" value="ORX05304.1"/>
    <property type="molecule type" value="Genomic_DNA"/>
</dbReference>
<dbReference type="OrthoDB" id="5178565at2"/>
<dbReference type="AlphaFoldDB" id="A0A024JPP1"/>
<reference evidence="3 4" key="3">
    <citation type="submission" date="2016-01" db="EMBL/GenBank/DDBJ databases">
        <title>The new phylogeny of the genus Mycobacterium.</title>
        <authorList>
            <person name="Tarcisio F."/>
            <person name="Conor M."/>
            <person name="Antonella G."/>
            <person name="Elisabetta G."/>
            <person name="Giulia F.S."/>
            <person name="Sara T."/>
            <person name="Anna F."/>
            <person name="Clotilde B."/>
            <person name="Roberto B."/>
            <person name="Veronica D.S."/>
            <person name="Fabio R."/>
            <person name="Monica P."/>
            <person name="Olivier J."/>
            <person name="Enrico T."/>
            <person name="Nicola S."/>
        </authorList>
    </citation>
    <scope>NUCLEOTIDE SEQUENCE [LARGE SCALE GENOMIC DNA]</scope>
    <source>
        <strain evidence="3 4">DSM 44626</strain>
    </source>
</reference>
<evidence type="ECO:0000313" key="4">
    <source>
        <dbReference type="Proteomes" id="UP000193710"/>
    </source>
</evidence>
<dbReference type="SUPFAM" id="SSF109854">
    <property type="entry name" value="DinB/YfiT-like putative metalloenzymes"/>
    <property type="match status" value="1"/>
</dbReference>
<reference evidence="2" key="2">
    <citation type="submission" date="2014-04" db="EMBL/GenBank/DDBJ databases">
        <authorList>
            <person name="Xu Y.W."/>
            <person name="Yang Q."/>
        </authorList>
    </citation>
    <scope>NUCLEOTIDE SEQUENCE</scope>
    <source>
        <strain evidence="2">DSM 44626</strain>
    </source>
</reference>
<dbReference type="NCBIfam" id="TIGR03083">
    <property type="entry name" value="maleylpyruvate isomerase family mycothiol-dependent enzyme"/>
    <property type="match status" value="1"/>
</dbReference>
<dbReference type="GO" id="GO:0046872">
    <property type="term" value="F:metal ion binding"/>
    <property type="evidence" value="ECO:0007669"/>
    <property type="project" value="InterPro"/>
</dbReference>
<dbReference type="InterPro" id="IPR034660">
    <property type="entry name" value="DinB/YfiT-like"/>
</dbReference>